<gene>
    <name evidence="1" type="ORF">L1987_57355</name>
</gene>
<keyword evidence="2" id="KW-1185">Reference proteome</keyword>
<protein>
    <submittedName>
        <fullName evidence="1">Uncharacterized protein</fullName>
    </submittedName>
</protein>
<comment type="caution">
    <text evidence="1">The sequence shown here is derived from an EMBL/GenBank/DDBJ whole genome shotgun (WGS) entry which is preliminary data.</text>
</comment>
<dbReference type="Proteomes" id="UP001056120">
    <property type="component" value="Linkage Group LG19"/>
</dbReference>
<sequence length="746" mass="83269">MITHPLPFSPLPHSCFSLNALPFHLFYACEPIYLFFPYPCSNLICTHFHFHFHLSSFFFSINMPILEFEPSNSSVMASPASTRPQVNARMEKSTVHAEPPGSTNNNNHTSESTDSNENPSIPSQLPFLRESLRPITLKFEDLAYSINLQSGGDHCFNSLESKRTQTVLSGVSGVVRPGELLAMLGPSGSGKTTLLTALGGRLPAKISGSITYNGQPFSSSVTRKIGFVTQDDVLYPHLTVLETLTYAAMLRLPKNLTHEEKIEQAELIITELGLTRCGNSIVGGPLVRGVSGGERKRVSIGQELLVNPSLLLLDEPTSGLDSTTALRLMATVKGLARGGRSVVTTIHQPSSRLYWMFDKVVLLSDGCPIYSGQAGRVMEYLASIGFVPGFSLMNPADFLLDLASGVALCTNPDDHQQYNQGTPDCQEDRDSVKSFLISSYKKTLHPLIKDDIHKNNHDTTRASRGPQSSKSCDNRWTTSWWTQFKVLFKRGLRERRHESYSGLRIFQVMSVAILSGLLWWHSDTSHLQDQVGLLFFFSIFWGFYPLSNAIFTFPQERPMLVRERSSSMYRLSSYYFARMAGDLPMELVLPTIFVTVTYWMGGLKPSLVTFVLTVLIILFNVLVSQGLGLALGAILMDLKQATTLSSVIMLVFLLAGGYYIQQIPPFISWLKYISFSHYCYKLLLEVQYSENEVYYCGTGIHCRVLDFPGIKYLGMGQLWWDVAALGVMLVGYRVLAYVALRMCKSH</sequence>
<dbReference type="EMBL" id="CM042036">
    <property type="protein sequence ID" value="KAI3744278.1"/>
    <property type="molecule type" value="Genomic_DNA"/>
</dbReference>
<reference evidence="1 2" key="2">
    <citation type="journal article" date="2022" name="Mol. Ecol. Resour.">
        <title>The genomes of chicory, endive, great burdock and yacon provide insights into Asteraceae paleo-polyploidization history and plant inulin production.</title>
        <authorList>
            <person name="Fan W."/>
            <person name="Wang S."/>
            <person name="Wang H."/>
            <person name="Wang A."/>
            <person name="Jiang F."/>
            <person name="Liu H."/>
            <person name="Zhao H."/>
            <person name="Xu D."/>
            <person name="Zhang Y."/>
        </authorList>
    </citation>
    <scope>NUCLEOTIDE SEQUENCE [LARGE SCALE GENOMIC DNA]</scope>
    <source>
        <strain evidence="2">cv. Yunnan</strain>
        <tissue evidence="1">Leaves</tissue>
    </source>
</reference>
<evidence type="ECO:0000313" key="2">
    <source>
        <dbReference type="Proteomes" id="UP001056120"/>
    </source>
</evidence>
<organism evidence="1 2">
    <name type="scientific">Smallanthus sonchifolius</name>
    <dbReference type="NCBI Taxonomy" id="185202"/>
    <lineage>
        <taxon>Eukaryota</taxon>
        <taxon>Viridiplantae</taxon>
        <taxon>Streptophyta</taxon>
        <taxon>Embryophyta</taxon>
        <taxon>Tracheophyta</taxon>
        <taxon>Spermatophyta</taxon>
        <taxon>Magnoliopsida</taxon>
        <taxon>eudicotyledons</taxon>
        <taxon>Gunneridae</taxon>
        <taxon>Pentapetalae</taxon>
        <taxon>asterids</taxon>
        <taxon>campanulids</taxon>
        <taxon>Asterales</taxon>
        <taxon>Asteraceae</taxon>
        <taxon>Asteroideae</taxon>
        <taxon>Heliantheae alliance</taxon>
        <taxon>Millerieae</taxon>
        <taxon>Smallanthus</taxon>
    </lineage>
</organism>
<name>A0ACB9DCC7_9ASTR</name>
<proteinExistence type="predicted"/>
<evidence type="ECO:0000313" key="1">
    <source>
        <dbReference type="EMBL" id="KAI3744278.1"/>
    </source>
</evidence>
<reference evidence="2" key="1">
    <citation type="journal article" date="2022" name="Mol. Ecol. Resour.">
        <title>The genomes of chicory, endive, great burdock and yacon provide insights into Asteraceae palaeo-polyploidization history and plant inulin production.</title>
        <authorList>
            <person name="Fan W."/>
            <person name="Wang S."/>
            <person name="Wang H."/>
            <person name="Wang A."/>
            <person name="Jiang F."/>
            <person name="Liu H."/>
            <person name="Zhao H."/>
            <person name="Xu D."/>
            <person name="Zhang Y."/>
        </authorList>
    </citation>
    <scope>NUCLEOTIDE SEQUENCE [LARGE SCALE GENOMIC DNA]</scope>
    <source>
        <strain evidence="2">cv. Yunnan</strain>
    </source>
</reference>
<accession>A0ACB9DCC7</accession>